<keyword evidence="11" id="KW-1185">Reference proteome</keyword>
<feature type="transmembrane region" description="Helical" evidence="7">
    <location>
        <begin position="243"/>
        <end position="272"/>
    </location>
</feature>
<evidence type="ECO:0000256" key="1">
    <source>
        <dbReference type="ARBA" id="ARBA00004651"/>
    </source>
</evidence>
<keyword evidence="4 7" id="KW-1133">Transmembrane helix</keyword>
<evidence type="ECO:0000256" key="4">
    <source>
        <dbReference type="ARBA" id="ARBA00022989"/>
    </source>
</evidence>
<accession>A0ABM9D8Q3</accession>
<evidence type="ECO:0000313" key="10">
    <source>
        <dbReference type="EMBL" id="CAH2031599.1"/>
    </source>
</evidence>
<gene>
    <name evidence="10" type="ORF">GEAMG1_1767</name>
</gene>
<dbReference type="RefSeq" id="WP_305732413.1">
    <property type="nucleotide sequence ID" value="NZ_OW150024.1"/>
</dbReference>
<comment type="subcellular location">
    <subcellularLocation>
        <location evidence="1">Cell membrane</location>
        <topology evidence="1">Multi-pass membrane protein</topology>
    </subcellularLocation>
</comment>
<keyword evidence="2" id="KW-1003">Cell membrane</keyword>
<evidence type="ECO:0000256" key="6">
    <source>
        <dbReference type="ARBA" id="ARBA00038076"/>
    </source>
</evidence>
<feature type="transmembrane region" description="Helical" evidence="7">
    <location>
        <begin position="351"/>
        <end position="371"/>
    </location>
</feature>
<organism evidence="10 11">
    <name type="scientific">Trichlorobacter ammonificans</name>
    <dbReference type="NCBI Taxonomy" id="2916410"/>
    <lineage>
        <taxon>Bacteria</taxon>
        <taxon>Pseudomonadati</taxon>
        <taxon>Thermodesulfobacteriota</taxon>
        <taxon>Desulfuromonadia</taxon>
        <taxon>Geobacterales</taxon>
        <taxon>Geobacteraceae</taxon>
        <taxon>Trichlorobacter</taxon>
    </lineage>
</organism>
<comment type="similarity">
    <text evidence="6">Belongs to the ABC-4 integral membrane protein family.</text>
</comment>
<feature type="transmembrane region" description="Helical" evidence="7">
    <location>
        <begin position="284"/>
        <end position="303"/>
    </location>
</feature>
<evidence type="ECO:0000256" key="7">
    <source>
        <dbReference type="SAM" id="Phobius"/>
    </source>
</evidence>
<evidence type="ECO:0000256" key="2">
    <source>
        <dbReference type="ARBA" id="ARBA00022475"/>
    </source>
</evidence>
<dbReference type="InterPro" id="IPR003838">
    <property type="entry name" value="ABC3_permease_C"/>
</dbReference>
<feature type="domain" description="MacB-like periplasmic core" evidence="9">
    <location>
        <begin position="19"/>
        <end position="225"/>
    </location>
</feature>
<reference evidence="10 11" key="1">
    <citation type="submission" date="2022-03" db="EMBL/GenBank/DDBJ databases">
        <authorList>
            <person name="Koch H."/>
        </authorList>
    </citation>
    <scope>NUCLEOTIDE SEQUENCE [LARGE SCALE GENOMIC DNA]</scope>
    <source>
        <strain evidence="10 11">G1</strain>
    </source>
</reference>
<dbReference type="Pfam" id="PF02687">
    <property type="entry name" value="FtsX"/>
    <property type="match status" value="1"/>
</dbReference>
<dbReference type="PANTHER" id="PTHR30572:SF4">
    <property type="entry name" value="ABC TRANSPORTER PERMEASE YTRF"/>
    <property type="match status" value="1"/>
</dbReference>
<name>A0ABM9D8Q3_9BACT</name>
<dbReference type="Proteomes" id="UP001295463">
    <property type="component" value="Chromosome"/>
</dbReference>
<evidence type="ECO:0000313" key="11">
    <source>
        <dbReference type="Proteomes" id="UP001295463"/>
    </source>
</evidence>
<keyword evidence="5 7" id="KW-0472">Membrane</keyword>
<evidence type="ECO:0000259" key="8">
    <source>
        <dbReference type="Pfam" id="PF02687"/>
    </source>
</evidence>
<feature type="transmembrane region" description="Helical" evidence="7">
    <location>
        <begin position="310"/>
        <end position="331"/>
    </location>
</feature>
<evidence type="ECO:0000256" key="3">
    <source>
        <dbReference type="ARBA" id="ARBA00022692"/>
    </source>
</evidence>
<feature type="transmembrane region" description="Helical" evidence="7">
    <location>
        <begin position="20"/>
        <end position="38"/>
    </location>
</feature>
<dbReference type="PANTHER" id="PTHR30572">
    <property type="entry name" value="MEMBRANE COMPONENT OF TRANSPORTER-RELATED"/>
    <property type="match status" value="1"/>
</dbReference>
<dbReference type="InterPro" id="IPR050250">
    <property type="entry name" value="Macrolide_Exporter_MacB"/>
</dbReference>
<sequence length="388" mass="40600">MTLSKLVVSNISRRRGRFAFTLLGITIGIASFVTFQSMGGSLKKEIYRETNALGANLVVVPKGSCGYEQLSVLTGDQMPTTITMAEIGKISAIKGLTVVPFLAQKTAINNKPVSVSGILPEETKRLKGWKVSQGSYFGPGSADGVVVGTALADQFGLRPGSSLTVRGTQLAVAGVLARTGGRDDYTLFIPLSTAQRLFKAVDRVSYAAVTVDNLALIDQYIEQITVESGGLGVISDKQMLRSVLAIVGSVNITLQLIAAVSVLAAAFGIINTMMTATYERKREIGILLALGARQSTIFGAFILESGFYGLLGGVCGVAAGLVTSMAVAPYIGNNAFTTLVKGSGTASVIDLKLVVGSIVFSTIVAVVAGLYPAWRAARLSPVEAISYE</sequence>
<feature type="domain" description="ABC3 transporter permease C-terminal" evidence="8">
    <location>
        <begin position="257"/>
        <end position="381"/>
    </location>
</feature>
<evidence type="ECO:0000256" key="5">
    <source>
        <dbReference type="ARBA" id="ARBA00023136"/>
    </source>
</evidence>
<proteinExistence type="inferred from homology"/>
<dbReference type="EMBL" id="OW150024">
    <property type="protein sequence ID" value="CAH2031599.1"/>
    <property type="molecule type" value="Genomic_DNA"/>
</dbReference>
<protein>
    <submittedName>
        <fullName evidence="10">ABC transport system permease protein</fullName>
    </submittedName>
</protein>
<keyword evidence="3 7" id="KW-0812">Transmembrane</keyword>
<evidence type="ECO:0000259" key="9">
    <source>
        <dbReference type="Pfam" id="PF12704"/>
    </source>
</evidence>
<dbReference type="InterPro" id="IPR025857">
    <property type="entry name" value="MacB_PCD"/>
</dbReference>
<dbReference type="Pfam" id="PF12704">
    <property type="entry name" value="MacB_PCD"/>
    <property type="match status" value="1"/>
</dbReference>